<name>A0A9Q0M353_BLOTA</name>
<dbReference type="OMA" id="CTRNGNG"/>
<dbReference type="Gene3D" id="3.40.33.10">
    <property type="entry name" value="CAP"/>
    <property type="match status" value="1"/>
</dbReference>
<dbReference type="PANTHER" id="PTHR10334">
    <property type="entry name" value="CYSTEINE-RICH SECRETORY PROTEIN-RELATED"/>
    <property type="match status" value="1"/>
</dbReference>
<keyword evidence="3" id="KW-1185">Reference proteome</keyword>
<sequence>MMGQYRDYNDIPEDEFPIDGAMPVEYWYGEIEQYEWFGNEPMNIDTNLKEMDPDSWRSFTQLVWRDSSEIGIGCTRNGNGDLLVVADYDPPGNVPGSFKSSVLSLA</sequence>
<dbReference type="InterPro" id="IPR035940">
    <property type="entry name" value="CAP_sf"/>
</dbReference>
<dbReference type="SUPFAM" id="SSF55797">
    <property type="entry name" value="PR-1-like"/>
    <property type="match status" value="1"/>
</dbReference>
<proteinExistence type="predicted"/>
<dbReference type="InterPro" id="IPR001283">
    <property type="entry name" value="CRISP-related"/>
</dbReference>
<protein>
    <recommendedName>
        <fullName evidence="1">SCP domain-containing protein</fullName>
    </recommendedName>
</protein>
<evidence type="ECO:0000313" key="2">
    <source>
        <dbReference type="EMBL" id="KAJ6217999.1"/>
    </source>
</evidence>
<gene>
    <name evidence="2" type="ORF">RDWZM_009156</name>
</gene>
<evidence type="ECO:0000313" key="3">
    <source>
        <dbReference type="Proteomes" id="UP001142055"/>
    </source>
</evidence>
<evidence type="ECO:0000259" key="1">
    <source>
        <dbReference type="Pfam" id="PF00188"/>
    </source>
</evidence>
<dbReference type="EMBL" id="JAPWDV010000003">
    <property type="protein sequence ID" value="KAJ6217999.1"/>
    <property type="molecule type" value="Genomic_DNA"/>
</dbReference>
<feature type="domain" description="SCP" evidence="1">
    <location>
        <begin position="24"/>
        <end position="88"/>
    </location>
</feature>
<reference evidence="2" key="1">
    <citation type="submission" date="2022-12" db="EMBL/GenBank/DDBJ databases">
        <title>Genome assemblies of Blomia tropicalis.</title>
        <authorList>
            <person name="Cui Y."/>
        </authorList>
    </citation>
    <scope>NUCLEOTIDE SEQUENCE</scope>
    <source>
        <tissue evidence="2">Adult mites</tissue>
    </source>
</reference>
<organism evidence="2 3">
    <name type="scientific">Blomia tropicalis</name>
    <name type="common">Mite</name>
    <dbReference type="NCBI Taxonomy" id="40697"/>
    <lineage>
        <taxon>Eukaryota</taxon>
        <taxon>Metazoa</taxon>
        <taxon>Ecdysozoa</taxon>
        <taxon>Arthropoda</taxon>
        <taxon>Chelicerata</taxon>
        <taxon>Arachnida</taxon>
        <taxon>Acari</taxon>
        <taxon>Acariformes</taxon>
        <taxon>Sarcoptiformes</taxon>
        <taxon>Astigmata</taxon>
        <taxon>Glycyphagoidea</taxon>
        <taxon>Echimyopodidae</taxon>
        <taxon>Blomia</taxon>
    </lineage>
</organism>
<comment type="caution">
    <text evidence="2">The sequence shown here is derived from an EMBL/GenBank/DDBJ whole genome shotgun (WGS) entry which is preliminary data.</text>
</comment>
<dbReference type="PRINTS" id="PR00837">
    <property type="entry name" value="V5TPXLIKE"/>
</dbReference>
<dbReference type="AlphaFoldDB" id="A0A9Q0M353"/>
<dbReference type="Proteomes" id="UP001142055">
    <property type="component" value="Chromosome 3"/>
</dbReference>
<dbReference type="InterPro" id="IPR014044">
    <property type="entry name" value="CAP_dom"/>
</dbReference>
<dbReference type="Pfam" id="PF00188">
    <property type="entry name" value="CAP"/>
    <property type="match status" value="1"/>
</dbReference>
<accession>A0A9Q0M353</accession>